<feature type="region of interest" description="Disordered" evidence="1">
    <location>
        <begin position="367"/>
        <end position="419"/>
    </location>
</feature>
<sequence length="484" mass="51852">MSNEKNKSSSSSPPAKRPRMCHYCLGARVYTSSRDEYKSMVRNLTSTFGRSSGQTSLRVPTQAHVTNPQPLRLNDASIPPGSWGQTSVRVRTQAQITNPQLIRRNDAFIPPGSSRQTSLLFPTQAHVSNPRSVGLYDALPNRYSAAQWSSASSSRSLPYPFPPAPVCPRTSEAGSSDAQASSSRPSLPSPPVPPSVPTMLPENPPSFPSADPVPKSPPREQGAMEPLFDDIENFLIDDDDFDFIACSPLPQLNGTSNGEQQGENVPPPVLTNQPSGSLNVPVPQNGFTVPPLGNGSNSMYENVESQAHATFLPMSNFNIIPPVPALSPSIDLLNGTNYQHMLSQGNAPPVHATLPFVNNLSTWSSSQNGLGSSNVVPPSVAPSGPDRSNDQQWGPSGSQLGWSNPQNGLQQGTVPTSVPFGTSDLLNDYSYEEKQRYLAQIGFGTVPSWHLDWNSYPRTVLPSTNNDPPSSSAPGNLPPGNLQG</sequence>
<feature type="compositionally biased region" description="Low complexity" evidence="1">
    <location>
        <begin position="171"/>
        <end position="186"/>
    </location>
</feature>
<organism evidence="2 3">
    <name type="scientific">Brassica carinata</name>
    <name type="common">Ethiopian mustard</name>
    <name type="synonym">Abyssinian cabbage</name>
    <dbReference type="NCBI Taxonomy" id="52824"/>
    <lineage>
        <taxon>Eukaryota</taxon>
        <taxon>Viridiplantae</taxon>
        <taxon>Streptophyta</taxon>
        <taxon>Embryophyta</taxon>
        <taxon>Tracheophyta</taxon>
        <taxon>Spermatophyta</taxon>
        <taxon>Magnoliopsida</taxon>
        <taxon>eudicotyledons</taxon>
        <taxon>Gunneridae</taxon>
        <taxon>Pentapetalae</taxon>
        <taxon>rosids</taxon>
        <taxon>malvids</taxon>
        <taxon>Brassicales</taxon>
        <taxon>Brassicaceae</taxon>
        <taxon>Brassiceae</taxon>
        <taxon>Brassica</taxon>
    </lineage>
</organism>
<feature type="compositionally biased region" description="Low complexity" evidence="1">
    <location>
        <begin position="372"/>
        <end position="385"/>
    </location>
</feature>
<name>A0A8X8B376_BRACI</name>
<proteinExistence type="predicted"/>
<evidence type="ECO:0000313" key="3">
    <source>
        <dbReference type="Proteomes" id="UP000886595"/>
    </source>
</evidence>
<dbReference type="Proteomes" id="UP000886595">
    <property type="component" value="Unassembled WGS sequence"/>
</dbReference>
<feature type="region of interest" description="Disordered" evidence="1">
    <location>
        <begin position="162"/>
        <end position="223"/>
    </location>
</feature>
<feature type="compositionally biased region" description="Polar residues" evidence="1">
    <location>
        <begin position="461"/>
        <end position="474"/>
    </location>
</feature>
<feature type="region of interest" description="Disordered" evidence="1">
    <location>
        <begin position="247"/>
        <end position="269"/>
    </location>
</feature>
<evidence type="ECO:0000313" key="2">
    <source>
        <dbReference type="EMBL" id="KAG2320995.1"/>
    </source>
</evidence>
<dbReference type="AlphaFoldDB" id="A0A8X8B376"/>
<dbReference type="EMBL" id="JAAMPC010000003">
    <property type="protein sequence ID" value="KAG2320995.1"/>
    <property type="molecule type" value="Genomic_DNA"/>
</dbReference>
<feature type="compositionally biased region" description="Polar residues" evidence="1">
    <location>
        <begin position="250"/>
        <end position="263"/>
    </location>
</feature>
<protein>
    <submittedName>
        <fullName evidence="2">Uncharacterized protein</fullName>
    </submittedName>
</protein>
<dbReference type="OrthoDB" id="1079518at2759"/>
<feature type="region of interest" description="Disordered" evidence="1">
    <location>
        <begin position="454"/>
        <end position="484"/>
    </location>
</feature>
<feature type="compositionally biased region" description="Pro residues" evidence="1">
    <location>
        <begin position="187"/>
        <end position="207"/>
    </location>
</feature>
<comment type="caution">
    <text evidence="2">The sequence shown here is derived from an EMBL/GenBank/DDBJ whole genome shotgun (WGS) entry which is preliminary data.</text>
</comment>
<reference evidence="2 3" key="1">
    <citation type="submission" date="2020-02" db="EMBL/GenBank/DDBJ databases">
        <authorList>
            <person name="Ma Q."/>
            <person name="Huang Y."/>
            <person name="Song X."/>
            <person name="Pei D."/>
        </authorList>
    </citation>
    <scope>NUCLEOTIDE SEQUENCE [LARGE SCALE GENOMIC DNA]</scope>
    <source>
        <strain evidence="2">Sxm20200214</strain>
        <tissue evidence="2">Leaf</tissue>
    </source>
</reference>
<evidence type="ECO:0000256" key="1">
    <source>
        <dbReference type="SAM" id="MobiDB-lite"/>
    </source>
</evidence>
<keyword evidence="3" id="KW-1185">Reference proteome</keyword>
<accession>A0A8X8B376</accession>
<feature type="compositionally biased region" description="Polar residues" evidence="1">
    <location>
        <begin position="390"/>
        <end position="419"/>
    </location>
</feature>
<gene>
    <name evidence="2" type="ORF">Bca52824_014208</name>
</gene>